<dbReference type="OrthoDB" id="5424793at2759"/>
<dbReference type="Gene3D" id="3.40.50.880">
    <property type="match status" value="1"/>
</dbReference>
<evidence type="ECO:0000313" key="2">
    <source>
        <dbReference type="Proteomes" id="UP000006701"/>
    </source>
</evidence>
<dbReference type="PANTHER" id="PTHR43130">
    <property type="entry name" value="ARAC-FAMILY TRANSCRIPTIONAL REGULATOR"/>
    <property type="match status" value="1"/>
</dbReference>
<keyword evidence="2" id="KW-1185">Reference proteome</keyword>
<dbReference type="OMA" id="LVEFITC"/>
<dbReference type="AlphaFoldDB" id="A1CN80"/>
<dbReference type="STRING" id="344612.A1CN80"/>
<dbReference type="InterPro" id="IPR052158">
    <property type="entry name" value="INH-QAR"/>
</dbReference>
<dbReference type="VEuPathDB" id="FungiDB:ACLA_018050"/>
<sequence length="226" mass="24047">MPSALILIYPSVNTLDTNGPIGVLFQSGFSTTIAALDEFTTTQENVTIKRDLSLSEAKDRLAEYDVLIVPGTRPNHILPHVTSNGYLQGLLELISAFAKLGPKHPGPTGERVLFSVCTGSYLLAAAGVLAGTTATSHRLALGPLQQLCDEYTGRTPGSKRTEVVPEGSTGTVYYVDSGLNEARVRIITSGSITNGIDAALHLVMLRSGRPAAVEVAAFMGYAWREM</sequence>
<dbReference type="PANTHER" id="PTHR43130:SF3">
    <property type="entry name" value="HTH-TYPE TRANSCRIPTIONAL REGULATOR RV1931C"/>
    <property type="match status" value="1"/>
</dbReference>
<evidence type="ECO:0000313" key="1">
    <source>
        <dbReference type="EMBL" id="EAW07101.1"/>
    </source>
</evidence>
<dbReference type="GeneID" id="4700938"/>
<dbReference type="EMBL" id="DS027059">
    <property type="protein sequence ID" value="EAW07101.1"/>
    <property type="molecule type" value="Genomic_DNA"/>
</dbReference>
<accession>A1CN80</accession>
<name>A1CN80_ASPCL</name>
<dbReference type="KEGG" id="act:ACLA_018050"/>
<proteinExistence type="predicted"/>
<protein>
    <submittedName>
        <fullName evidence="1">DJ-1/PfpI family protein</fullName>
    </submittedName>
</protein>
<reference evidence="1 2" key="1">
    <citation type="journal article" date="2008" name="PLoS Genet.">
        <title>Genomic islands in the pathogenic filamentous fungus Aspergillus fumigatus.</title>
        <authorList>
            <person name="Fedorova N.D."/>
            <person name="Khaldi N."/>
            <person name="Joardar V.S."/>
            <person name="Maiti R."/>
            <person name="Amedeo P."/>
            <person name="Anderson M.J."/>
            <person name="Crabtree J."/>
            <person name="Silva J.C."/>
            <person name="Badger J.H."/>
            <person name="Albarraq A."/>
            <person name="Angiuoli S."/>
            <person name="Bussey H."/>
            <person name="Bowyer P."/>
            <person name="Cotty P.J."/>
            <person name="Dyer P.S."/>
            <person name="Egan A."/>
            <person name="Galens K."/>
            <person name="Fraser-Liggett C.M."/>
            <person name="Haas B.J."/>
            <person name="Inman J.M."/>
            <person name="Kent R."/>
            <person name="Lemieux S."/>
            <person name="Malavazi I."/>
            <person name="Orvis J."/>
            <person name="Roemer T."/>
            <person name="Ronning C.M."/>
            <person name="Sundaram J.P."/>
            <person name="Sutton G."/>
            <person name="Turner G."/>
            <person name="Venter J.C."/>
            <person name="White O.R."/>
            <person name="Whitty B.R."/>
            <person name="Youngman P."/>
            <person name="Wolfe K.H."/>
            <person name="Goldman G.H."/>
            <person name="Wortman J.R."/>
            <person name="Jiang B."/>
            <person name="Denning D.W."/>
            <person name="Nierman W.C."/>
        </authorList>
    </citation>
    <scope>NUCLEOTIDE SEQUENCE [LARGE SCALE GENOMIC DNA]</scope>
    <source>
        <strain evidence="2">ATCC 1007 / CBS 513.65 / DSM 816 / NCTC 3887 / NRRL 1</strain>
    </source>
</reference>
<dbReference type="eggNOG" id="ENOG502S3DI">
    <property type="taxonomic scope" value="Eukaryota"/>
</dbReference>
<organism evidence="1 2">
    <name type="scientific">Aspergillus clavatus (strain ATCC 1007 / CBS 513.65 / DSM 816 / NCTC 3887 / NRRL 1 / QM 1276 / 107)</name>
    <dbReference type="NCBI Taxonomy" id="344612"/>
    <lineage>
        <taxon>Eukaryota</taxon>
        <taxon>Fungi</taxon>
        <taxon>Dikarya</taxon>
        <taxon>Ascomycota</taxon>
        <taxon>Pezizomycotina</taxon>
        <taxon>Eurotiomycetes</taxon>
        <taxon>Eurotiomycetidae</taxon>
        <taxon>Eurotiales</taxon>
        <taxon>Aspergillaceae</taxon>
        <taxon>Aspergillus</taxon>
        <taxon>Aspergillus subgen. Fumigati</taxon>
    </lineage>
</organism>
<dbReference type="SUPFAM" id="SSF52317">
    <property type="entry name" value="Class I glutamine amidotransferase-like"/>
    <property type="match status" value="1"/>
</dbReference>
<dbReference type="HOGENOM" id="CLU_000445_44_1_1"/>
<dbReference type="Proteomes" id="UP000006701">
    <property type="component" value="Unassembled WGS sequence"/>
</dbReference>
<gene>
    <name evidence="1" type="ORF">ACLA_018050</name>
</gene>
<dbReference type="RefSeq" id="XP_001268527.1">
    <property type="nucleotide sequence ID" value="XM_001268526.1"/>
</dbReference>
<dbReference type="InterPro" id="IPR029062">
    <property type="entry name" value="Class_I_gatase-like"/>
</dbReference>